<gene>
    <name evidence="2" type="ORF">MSPICULIGERA_LOCUS22275</name>
</gene>
<feature type="domain" description="ShKT" evidence="1">
    <location>
        <begin position="60"/>
        <end position="98"/>
    </location>
</feature>
<dbReference type="AlphaFoldDB" id="A0AA36DDE2"/>
<comment type="caution">
    <text evidence="2">The sequence shown here is derived from an EMBL/GenBank/DDBJ whole genome shotgun (WGS) entry which is preliminary data.</text>
</comment>
<sequence length="98" mass="10334">MQQITITVFAFAAIGMVSAVVCPAKPTFVTLPAQVNIPVNGVCLANQICYSSGGIDQCFTCVDASGSCEDFNKNGYCTNSFYTVAQRRADCPSTCALC</sequence>
<protein>
    <recommendedName>
        <fullName evidence="1">ShKT domain-containing protein</fullName>
    </recommendedName>
</protein>
<accession>A0AA36DDE2</accession>
<feature type="non-terminal residue" evidence="2">
    <location>
        <position position="1"/>
    </location>
</feature>
<name>A0AA36DDE2_9BILA</name>
<proteinExistence type="predicted"/>
<dbReference type="InterPro" id="IPR003582">
    <property type="entry name" value="ShKT_dom"/>
</dbReference>
<dbReference type="Proteomes" id="UP001177023">
    <property type="component" value="Unassembled WGS sequence"/>
</dbReference>
<evidence type="ECO:0000259" key="1">
    <source>
        <dbReference type="SMART" id="SM00254"/>
    </source>
</evidence>
<dbReference type="Pfam" id="PF01549">
    <property type="entry name" value="ShK"/>
    <property type="match status" value="1"/>
</dbReference>
<dbReference type="EMBL" id="CATQJA010002688">
    <property type="protein sequence ID" value="CAJ0584214.1"/>
    <property type="molecule type" value="Genomic_DNA"/>
</dbReference>
<reference evidence="2" key="1">
    <citation type="submission" date="2023-06" db="EMBL/GenBank/DDBJ databases">
        <authorList>
            <person name="Delattre M."/>
        </authorList>
    </citation>
    <scope>NUCLEOTIDE SEQUENCE</scope>
    <source>
        <strain evidence="2">AF72</strain>
    </source>
</reference>
<keyword evidence="3" id="KW-1185">Reference proteome</keyword>
<dbReference type="Gene3D" id="1.10.10.1940">
    <property type="match status" value="1"/>
</dbReference>
<evidence type="ECO:0000313" key="3">
    <source>
        <dbReference type="Proteomes" id="UP001177023"/>
    </source>
</evidence>
<organism evidence="2 3">
    <name type="scientific">Mesorhabditis spiculigera</name>
    <dbReference type="NCBI Taxonomy" id="96644"/>
    <lineage>
        <taxon>Eukaryota</taxon>
        <taxon>Metazoa</taxon>
        <taxon>Ecdysozoa</taxon>
        <taxon>Nematoda</taxon>
        <taxon>Chromadorea</taxon>
        <taxon>Rhabditida</taxon>
        <taxon>Rhabditina</taxon>
        <taxon>Rhabditomorpha</taxon>
        <taxon>Rhabditoidea</taxon>
        <taxon>Rhabditidae</taxon>
        <taxon>Mesorhabditinae</taxon>
        <taxon>Mesorhabditis</taxon>
    </lineage>
</organism>
<dbReference type="SMART" id="SM00254">
    <property type="entry name" value="ShKT"/>
    <property type="match status" value="1"/>
</dbReference>
<evidence type="ECO:0000313" key="2">
    <source>
        <dbReference type="EMBL" id="CAJ0584214.1"/>
    </source>
</evidence>